<evidence type="ECO:0000256" key="2">
    <source>
        <dbReference type="ARBA" id="ARBA00022801"/>
    </source>
</evidence>
<evidence type="ECO:0000313" key="5">
    <source>
        <dbReference type="Proteomes" id="UP000827889"/>
    </source>
</evidence>
<dbReference type="GeneID" id="125315993"/>
<keyword evidence="5" id="KW-1185">Reference proteome</keyword>
<evidence type="ECO:0000256" key="3">
    <source>
        <dbReference type="ARBA" id="ARBA00023295"/>
    </source>
</evidence>
<keyword evidence="2" id="KW-0378">Hydrolase</keyword>
<comment type="similarity">
    <text evidence="1">Belongs to the glycosyl hydrolase 32 family.</text>
</comment>
<sequence length="147" mass="16707">MSITWSGTYHTNKDRYVPDNTSANGWSGLRYDYGNFYASKTFFDPAKKWRIPWGWANEFDDANVDVVFLFSSLDGAEQFNSSWANVQDLCGQKGSGVPGIVGPFGLLTLASKRLEEFTPVFFRIFKAEDPNKYKVLMCSDARRIFKA</sequence>
<keyword evidence="3" id="KW-0326">Glycosidase</keyword>
<proteinExistence type="inferred from homology"/>
<dbReference type="Gene3D" id="2.60.120.560">
    <property type="entry name" value="Exo-inulinase, domain 1"/>
    <property type="match status" value="1"/>
</dbReference>
<organism evidence="5 6">
    <name type="scientific">Rhodamnia argentea</name>
    <dbReference type="NCBI Taxonomy" id="178133"/>
    <lineage>
        <taxon>Eukaryota</taxon>
        <taxon>Viridiplantae</taxon>
        <taxon>Streptophyta</taxon>
        <taxon>Embryophyta</taxon>
        <taxon>Tracheophyta</taxon>
        <taxon>Spermatophyta</taxon>
        <taxon>Magnoliopsida</taxon>
        <taxon>eudicotyledons</taxon>
        <taxon>Gunneridae</taxon>
        <taxon>Pentapetalae</taxon>
        <taxon>rosids</taxon>
        <taxon>malvids</taxon>
        <taxon>Myrtales</taxon>
        <taxon>Myrtaceae</taxon>
        <taxon>Myrtoideae</taxon>
        <taxon>Myrteae</taxon>
        <taxon>Australasian group</taxon>
        <taxon>Rhodamnia</taxon>
    </lineage>
</organism>
<name>A0ABM3HPS4_9MYRT</name>
<dbReference type="SUPFAM" id="SSF75005">
    <property type="entry name" value="Arabinanase/levansucrase/invertase"/>
    <property type="match status" value="1"/>
</dbReference>
<evidence type="ECO:0000313" key="6">
    <source>
        <dbReference type="RefSeq" id="XP_048138588.1"/>
    </source>
</evidence>
<evidence type="ECO:0000259" key="4">
    <source>
        <dbReference type="Pfam" id="PF00251"/>
    </source>
</evidence>
<dbReference type="Pfam" id="PF00251">
    <property type="entry name" value="Glyco_hydro_32N"/>
    <property type="match status" value="1"/>
</dbReference>
<dbReference type="InterPro" id="IPR023296">
    <property type="entry name" value="Glyco_hydro_beta-prop_sf"/>
</dbReference>
<gene>
    <name evidence="6" type="primary">LOC125315993</name>
</gene>
<dbReference type="Proteomes" id="UP000827889">
    <property type="component" value="Chromosome 7"/>
</dbReference>
<feature type="domain" description="Glycosyl hydrolase family 32 N-terminal" evidence="4">
    <location>
        <begin position="5"/>
        <end position="65"/>
    </location>
</feature>
<accession>A0ABM3HPS4</accession>
<dbReference type="InterPro" id="IPR013148">
    <property type="entry name" value="Glyco_hydro_32_N"/>
</dbReference>
<dbReference type="InterPro" id="IPR050551">
    <property type="entry name" value="Fructan_Metab_Enzymes"/>
</dbReference>
<protein>
    <submittedName>
        <fullName evidence="6">Beta-fructofuranosidase, insoluble isoenzyme 3-like</fullName>
    </submittedName>
</protein>
<reference evidence="6" key="1">
    <citation type="submission" date="2025-08" db="UniProtKB">
        <authorList>
            <consortium name="RefSeq"/>
        </authorList>
    </citation>
    <scope>IDENTIFICATION</scope>
    <source>
        <tissue evidence="6">Leaf</tissue>
    </source>
</reference>
<dbReference type="PANTHER" id="PTHR31953">
    <property type="entry name" value="BETA-FRUCTOFURANOSIDASE, INSOLUBLE ISOENZYME CWINV1-RELATED"/>
    <property type="match status" value="1"/>
</dbReference>
<evidence type="ECO:0000256" key="1">
    <source>
        <dbReference type="ARBA" id="ARBA00009902"/>
    </source>
</evidence>
<dbReference type="RefSeq" id="XP_048138588.1">
    <property type="nucleotide sequence ID" value="XM_048282631.1"/>
</dbReference>